<dbReference type="Proteomes" id="UP000002605">
    <property type="component" value="Chromosome 3"/>
</dbReference>
<evidence type="ECO:0000256" key="6">
    <source>
        <dbReference type="ARBA" id="ARBA00022801"/>
    </source>
</evidence>
<keyword evidence="5 9" id="KW-0479">Metal-binding</keyword>
<dbReference type="VEuPathDB" id="FungiDB:CD36_82150"/>
<evidence type="ECO:0000313" key="11">
    <source>
        <dbReference type="EMBL" id="CAX42743.1"/>
    </source>
</evidence>
<dbReference type="SUPFAM" id="SSF101821">
    <property type="entry name" value="Aminopeptidase/glucanase lid domain"/>
    <property type="match status" value="1"/>
</dbReference>
<dbReference type="GeneID" id="8046620"/>
<evidence type="ECO:0000256" key="3">
    <source>
        <dbReference type="ARBA" id="ARBA00022438"/>
    </source>
</evidence>
<dbReference type="PANTHER" id="PTHR28570">
    <property type="entry name" value="ASPARTYL AMINOPEPTIDASE"/>
    <property type="match status" value="1"/>
</dbReference>
<evidence type="ECO:0000256" key="4">
    <source>
        <dbReference type="ARBA" id="ARBA00022670"/>
    </source>
</evidence>
<evidence type="ECO:0000256" key="8">
    <source>
        <dbReference type="ARBA" id="ARBA00023049"/>
    </source>
</evidence>
<dbReference type="EMBL" id="FM992690">
    <property type="protein sequence ID" value="CAX42743.1"/>
    <property type="molecule type" value="Genomic_DNA"/>
</dbReference>
<evidence type="ECO:0000256" key="7">
    <source>
        <dbReference type="ARBA" id="ARBA00022833"/>
    </source>
</evidence>
<dbReference type="Gene3D" id="2.30.250.10">
    <property type="entry name" value="Aminopeptidase i, Domain 2"/>
    <property type="match status" value="1"/>
</dbReference>
<keyword evidence="7 9" id="KW-0862">Zinc</keyword>
<dbReference type="GO" id="GO:0006508">
    <property type="term" value="P:proteolysis"/>
    <property type="evidence" value="ECO:0007669"/>
    <property type="project" value="UniProtKB-KW"/>
</dbReference>
<evidence type="ECO:0000313" key="10">
    <source>
        <dbReference type="CGD" id="CAL0000160036"/>
    </source>
</evidence>
<evidence type="ECO:0000256" key="9">
    <source>
        <dbReference type="RuleBase" id="RU004386"/>
    </source>
</evidence>
<dbReference type="eggNOG" id="KOG2596">
    <property type="taxonomic scope" value="Eukaryota"/>
</dbReference>
<reference evidence="11 12" key="1">
    <citation type="journal article" date="2009" name="Genome Res.">
        <title>Comparative genomics of the fungal pathogens Candida dubliniensis and Candida albicans.</title>
        <authorList>
            <person name="Jackson A.P."/>
            <person name="Gamble J.A."/>
            <person name="Yeomans T."/>
            <person name="Moran G.P."/>
            <person name="Saunders D."/>
            <person name="Harris D."/>
            <person name="Aslett M."/>
            <person name="Barrell J.F."/>
            <person name="Butler G."/>
            <person name="Citiulo F."/>
            <person name="Coleman D.C."/>
            <person name="de Groot P.W.J."/>
            <person name="Goodwin T.J."/>
            <person name="Quail M.A."/>
            <person name="McQuillan J."/>
            <person name="Munro C.A."/>
            <person name="Pain A."/>
            <person name="Poulter R.T."/>
            <person name="Rajandream M.A."/>
            <person name="Renauld H."/>
            <person name="Spiering M.J."/>
            <person name="Tivey A."/>
            <person name="Gow N.A.R."/>
            <person name="Barrell B."/>
            <person name="Sullivan D.J."/>
            <person name="Berriman M."/>
        </authorList>
    </citation>
    <scope>NUCLEOTIDE SEQUENCE [LARGE SCALE GENOMIC DNA]</scope>
    <source>
        <strain evidence="12">CD36 / ATCC MYA-646 / CBS 7987 / NCPF 3949 / NRRL Y-17841</strain>
    </source>
</reference>
<dbReference type="InterPro" id="IPR001948">
    <property type="entry name" value="Peptidase_M18"/>
</dbReference>
<dbReference type="CDD" id="cd05658">
    <property type="entry name" value="M18_DAP"/>
    <property type="match status" value="1"/>
</dbReference>
<keyword evidence="3 9" id="KW-0031">Aminopeptidase</keyword>
<keyword evidence="12" id="KW-1185">Reference proteome</keyword>
<dbReference type="InterPro" id="IPR023358">
    <property type="entry name" value="Peptidase_M18_dom2"/>
</dbReference>
<keyword evidence="8 9" id="KW-0482">Metalloprotease</keyword>
<evidence type="ECO:0000313" key="12">
    <source>
        <dbReference type="Proteomes" id="UP000002605"/>
    </source>
</evidence>
<dbReference type="KEGG" id="cdu:CD36_82150"/>
<dbReference type="MEROPS" id="M18.001"/>
<dbReference type="GO" id="GO:0000324">
    <property type="term" value="C:fungal-type vacuole"/>
    <property type="evidence" value="ECO:0007669"/>
    <property type="project" value="TreeGrafter"/>
</dbReference>
<dbReference type="FunFam" id="2.30.250.10:FF:000001">
    <property type="entry name" value="Aspartyl aminopeptidase 1"/>
    <property type="match status" value="1"/>
</dbReference>
<protein>
    <submittedName>
        <fullName evidence="11">Vacuolar aminopeptidase, putative</fullName>
        <ecNumber evidence="11">3.4.11.22</ecNumber>
    </submittedName>
</protein>
<dbReference type="GO" id="GO:0070006">
    <property type="term" value="F:metalloaminopeptidase activity"/>
    <property type="evidence" value="ECO:0007669"/>
    <property type="project" value="TreeGrafter"/>
</dbReference>
<evidence type="ECO:0000256" key="1">
    <source>
        <dbReference type="ARBA" id="ARBA00001947"/>
    </source>
</evidence>
<evidence type="ECO:0000256" key="5">
    <source>
        <dbReference type="ARBA" id="ARBA00022723"/>
    </source>
</evidence>
<dbReference type="OrthoDB" id="9880441at2759"/>
<comment type="cofactor">
    <cofactor evidence="1">
        <name>Zn(2+)</name>
        <dbReference type="ChEBI" id="CHEBI:29105"/>
    </cofactor>
</comment>
<dbReference type="AlphaFoldDB" id="B9WDI7"/>
<accession>B9WDI7</accession>
<dbReference type="HOGENOM" id="CLU_019532_3_0_1"/>
<dbReference type="RefSeq" id="XP_002419154.1">
    <property type="nucleotide sequence ID" value="XM_002419109.1"/>
</dbReference>
<dbReference type="EC" id="3.4.11.22" evidence="11"/>
<proteinExistence type="inferred from homology"/>
<keyword evidence="4 9" id="KW-0645">Protease</keyword>
<dbReference type="PRINTS" id="PR00932">
    <property type="entry name" value="AMINO1PTASE"/>
</dbReference>
<comment type="similarity">
    <text evidence="2 9">Belongs to the peptidase M18 family.</text>
</comment>
<sequence length="548" mass="60590">MQTHIKCNFQFYFFSSPFLLFSQLIYQYCLKMSNIDDILLGISESLKRLQKVSEEAKAENPQPVQIQNLEINSTKKFTDNYYSKVADDYIEFTYKNPTIYHVVKFFKSELESKGFTYLPESESWADLEAGKYFTIRNGSSLAAFVVGKDWKASKGVGAIGSHIDSLTTVLKPNSTKAKVDGYELLGVAPYAGTLGSVWWDRDLGVGGRLLVKDGKGKVSQHLVDSTPHPIAHIPTLAPHFGAPANGPFNTETQAVPVIGFSGENDKEEEEPTEEEKNAPLYGKHPLKLLRYIAKLANVSVADILQWDLQLYDVQKGTKGGLNKEFVFAPRVDDRVCSFAALNALIDSTVDNNLANDSFSIVGLFDNEEIGSLTRQGARGGLIELVVDRVLSSEFYNPDGLDIQESLRLTYANSIVLSADVNHLFNPNFPGVYLEHHKPLPNVGVTLSLDPNGHMATDSIGLALAEELARKNGDKVQYFQIRNDSRSGGTIGPAISTSTGARTIDLGIPQLSMHSIRATLGSKDIGLGIKFFYGFFKNWRDTYDNFVDL</sequence>
<evidence type="ECO:0000256" key="2">
    <source>
        <dbReference type="ARBA" id="ARBA00008290"/>
    </source>
</evidence>
<keyword evidence="6 9" id="KW-0378">Hydrolase</keyword>
<organism evidence="11 12">
    <name type="scientific">Candida dubliniensis (strain CD36 / ATCC MYA-646 / CBS 7987 / NCPF 3949 / NRRL Y-17841)</name>
    <name type="common">Yeast</name>
    <dbReference type="NCBI Taxonomy" id="573826"/>
    <lineage>
        <taxon>Eukaryota</taxon>
        <taxon>Fungi</taxon>
        <taxon>Dikarya</taxon>
        <taxon>Ascomycota</taxon>
        <taxon>Saccharomycotina</taxon>
        <taxon>Pichiomycetes</taxon>
        <taxon>Debaryomycetaceae</taxon>
        <taxon>Candida/Lodderomyces clade</taxon>
        <taxon>Candida</taxon>
    </lineage>
</organism>
<dbReference type="PANTHER" id="PTHR28570:SF4">
    <property type="entry name" value="VACUOLAR AMINOPEPTIDASE 1"/>
    <property type="match status" value="1"/>
</dbReference>
<dbReference type="Pfam" id="PF02127">
    <property type="entry name" value="Peptidase_M18"/>
    <property type="match status" value="1"/>
</dbReference>
<dbReference type="Gene3D" id="3.40.630.10">
    <property type="entry name" value="Zn peptidases"/>
    <property type="match status" value="1"/>
</dbReference>
<dbReference type="CGD" id="CAL0000160036">
    <property type="gene designation" value="Cd36_82150"/>
</dbReference>
<gene>
    <name evidence="10" type="ordered locus">Cd36_82150</name>
    <name evidence="11" type="ORF">CD36_82150</name>
</gene>
<dbReference type="GO" id="GO:0008270">
    <property type="term" value="F:zinc ion binding"/>
    <property type="evidence" value="ECO:0007669"/>
    <property type="project" value="InterPro"/>
</dbReference>
<dbReference type="SUPFAM" id="SSF53187">
    <property type="entry name" value="Zn-dependent exopeptidases"/>
    <property type="match status" value="1"/>
</dbReference>
<name>B9WDI7_CANDC</name>